<proteinExistence type="inferred from homology"/>
<dbReference type="Gene3D" id="3.30.160.190">
    <property type="entry name" value="atu1810 like domain"/>
    <property type="match status" value="1"/>
</dbReference>
<name>A0A9W6ZNC2_9STRA</name>
<dbReference type="InterPro" id="IPR038532">
    <property type="entry name" value="NDUFS4-like_sf"/>
</dbReference>
<evidence type="ECO:0000256" key="8">
    <source>
        <dbReference type="ARBA" id="ARBA00023128"/>
    </source>
</evidence>
<dbReference type="Proteomes" id="UP001165082">
    <property type="component" value="Unassembled WGS sequence"/>
</dbReference>
<dbReference type="OrthoDB" id="3089at2759"/>
<keyword evidence="9" id="KW-0472">Membrane</keyword>
<sequence length="358" mass="40062">MAWGPLLEWPYRRLNIAMFLSRATSVAPRVASQAALRTASSIRAFSSEKAEEVAVEEEAPKVPKRVGGVSNIFDVAKQLNPDLPLNLPEVATLDRAHDKQGYRVVQIRQMGRGSMTSSTGAGRNWVVRFSNTAEQYTDGEESKGTASDRWSNPLMGYTSSADPMSNLINNLNFPSPQSAMDFALKRGWDYEFPDFATLIFSDNGDIYDPSSGVPLRSPSGSLNLDHPMVVKGKGGSPELRETYTSYKVPPYFDDDIVDLYGSHATKISPHWPAGDKHYRKERDNADDYGENFLPKAVKHHLKTEKMNADYFARDESGASHYFRPLKYHGDGIVRQHGPNQDPTGEEIKEDVEGWRSRR</sequence>
<comment type="similarity">
    <text evidence="2">Belongs to the complex I NDUFS4 subunit family.</text>
</comment>
<keyword evidence="3" id="KW-0813">Transport</keyword>
<evidence type="ECO:0000256" key="4">
    <source>
        <dbReference type="ARBA" id="ARBA00022660"/>
    </source>
</evidence>
<reference evidence="11" key="1">
    <citation type="submission" date="2022-07" db="EMBL/GenBank/DDBJ databases">
        <title>Genome analysis of Parmales, a sister group of diatoms, reveals the evolutionary specialization of diatoms from phago-mixotrophs to photoautotrophs.</title>
        <authorList>
            <person name="Ban H."/>
            <person name="Sato S."/>
            <person name="Yoshikawa S."/>
            <person name="Kazumasa Y."/>
            <person name="Nakamura Y."/>
            <person name="Ichinomiya M."/>
            <person name="Saitoh K."/>
            <person name="Sato N."/>
            <person name="Blanc-Mathieu R."/>
            <person name="Endo H."/>
            <person name="Kuwata A."/>
            <person name="Ogata H."/>
        </authorList>
    </citation>
    <scope>NUCLEOTIDE SEQUENCE</scope>
</reference>
<keyword evidence="6" id="KW-0809">Transit peptide</keyword>
<dbReference type="GO" id="GO:0005743">
    <property type="term" value="C:mitochondrial inner membrane"/>
    <property type="evidence" value="ECO:0007669"/>
    <property type="project" value="UniProtKB-SubCell"/>
</dbReference>
<keyword evidence="4" id="KW-0679">Respiratory chain</keyword>
<evidence type="ECO:0000313" key="11">
    <source>
        <dbReference type="EMBL" id="GMH53649.1"/>
    </source>
</evidence>
<evidence type="ECO:0000256" key="6">
    <source>
        <dbReference type="ARBA" id="ARBA00022946"/>
    </source>
</evidence>
<accession>A0A9W6ZNC2</accession>
<evidence type="ECO:0000256" key="10">
    <source>
        <dbReference type="SAM" id="MobiDB-lite"/>
    </source>
</evidence>
<gene>
    <name evidence="11" type="ORF">TrRE_jg8795</name>
</gene>
<dbReference type="InterPro" id="IPR006885">
    <property type="entry name" value="NADH_UbQ_FeS_4_mit-like"/>
</dbReference>
<evidence type="ECO:0008006" key="13">
    <source>
        <dbReference type="Google" id="ProtNLM"/>
    </source>
</evidence>
<comment type="subcellular location">
    <subcellularLocation>
        <location evidence="1">Mitochondrion inner membrane</location>
    </subcellularLocation>
</comment>
<evidence type="ECO:0000256" key="1">
    <source>
        <dbReference type="ARBA" id="ARBA00004273"/>
    </source>
</evidence>
<evidence type="ECO:0000256" key="5">
    <source>
        <dbReference type="ARBA" id="ARBA00022792"/>
    </source>
</evidence>
<comment type="caution">
    <text evidence="11">The sequence shown here is derived from an EMBL/GenBank/DDBJ whole genome shotgun (WGS) entry which is preliminary data.</text>
</comment>
<evidence type="ECO:0000256" key="3">
    <source>
        <dbReference type="ARBA" id="ARBA00022448"/>
    </source>
</evidence>
<organism evidence="11 12">
    <name type="scientific">Triparma retinervis</name>
    <dbReference type="NCBI Taxonomy" id="2557542"/>
    <lineage>
        <taxon>Eukaryota</taxon>
        <taxon>Sar</taxon>
        <taxon>Stramenopiles</taxon>
        <taxon>Ochrophyta</taxon>
        <taxon>Bolidophyceae</taxon>
        <taxon>Parmales</taxon>
        <taxon>Triparmaceae</taxon>
        <taxon>Triparma</taxon>
    </lineage>
</organism>
<evidence type="ECO:0000256" key="7">
    <source>
        <dbReference type="ARBA" id="ARBA00022982"/>
    </source>
</evidence>
<protein>
    <recommendedName>
        <fullName evidence="13">NADH dehydrogenase [ubiquinone] iron-sulfur protein 4, mitochondrial</fullName>
    </recommendedName>
</protein>
<dbReference type="EMBL" id="BRXZ01000776">
    <property type="protein sequence ID" value="GMH53649.1"/>
    <property type="molecule type" value="Genomic_DNA"/>
</dbReference>
<evidence type="ECO:0000256" key="2">
    <source>
        <dbReference type="ARBA" id="ARBA00005882"/>
    </source>
</evidence>
<keyword evidence="8" id="KW-0496">Mitochondrion</keyword>
<dbReference type="GO" id="GO:0022900">
    <property type="term" value="P:electron transport chain"/>
    <property type="evidence" value="ECO:0007669"/>
    <property type="project" value="InterPro"/>
</dbReference>
<feature type="region of interest" description="Disordered" evidence="10">
    <location>
        <begin position="329"/>
        <end position="358"/>
    </location>
</feature>
<keyword evidence="12" id="KW-1185">Reference proteome</keyword>
<dbReference type="AlphaFoldDB" id="A0A9W6ZNC2"/>
<keyword evidence="7" id="KW-0249">Electron transport</keyword>
<evidence type="ECO:0000313" key="12">
    <source>
        <dbReference type="Proteomes" id="UP001165082"/>
    </source>
</evidence>
<keyword evidence="5" id="KW-0999">Mitochondrion inner membrane</keyword>
<evidence type="ECO:0000256" key="9">
    <source>
        <dbReference type="ARBA" id="ARBA00023136"/>
    </source>
</evidence>
<dbReference type="Pfam" id="PF04800">
    <property type="entry name" value="NDUS4"/>
    <property type="match status" value="1"/>
</dbReference>